<name>A0A256IPC0_9EURY</name>
<dbReference type="InterPro" id="IPR055713">
    <property type="entry name" value="DUF7289"/>
</dbReference>
<keyword evidence="1" id="KW-0472">Membrane</keyword>
<dbReference type="Pfam" id="PF23960">
    <property type="entry name" value="DUF7289"/>
    <property type="match status" value="1"/>
</dbReference>
<dbReference type="RefSeq" id="WP_245810687.1">
    <property type="nucleotide sequence ID" value="NZ_NHPJ01000050.1"/>
</dbReference>
<evidence type="ECO:0000313" key="3">
    <source>
        <dbReference type="Proteomes" id="UP000216308"/>
    </source>
</evidence>
<accession>A0A256IPC0</accession>
<proteinExistence type="predicted"/>
<reference evidence="2 3" key="1">
    <citation type="journal article" date="2014" name="Front. Microbiol.">
        <title>Population and genomic analysis of the genus Halorubrum.</title>
        <authorList>
            <person name="Fullmer M.S."/>
            <person name="Soucy S.M."/>
            <person name="Swithers K.S."/>
            <person name="Makkay A.M."/>
            <person name="Wheeler R."/>
            <person name="Ventosa A."/>
            <person name="Gogarten J.P."/>
            <person name="Papke R.T."/>
        </authorList>
    </citation>
    <scope>NUCLEOTIDE SEQUENCE [LARGE SCALE GENOMIC DNA]</scope>
    <source>
        <strain evidence="2 3">Cb34</strain>
    </source>
</reference>
<evidence type="ECO:0000313" key="2">
    <source>
        <dbReference type="EMBL" id="OYR57967.1"/>
    </source>
</evidence>
<comment type="caution">
    <text evidence="2">The sequence shown here is derived from an EMBL/GenBank/DDBJ whole genome shotgun (WGS) entry which is preliminary data.</text>
</comment>
<dbReference type="EMBL" id="NHPJ01000050">
    <property type="protein sequence ID" value="OYR57967.1"/>
    <property type="molecule type" value="Genomic_DNA"/>
</dbReference>
<protein>
    <submittedName>
        <fullName evidence="2">Uncharacterized protein</fullName>
    </submittedName>
</protein>
<gene>
    <name evidence="2" type="ORF">DJ70_04645</name>
</gene>
<dbReference type="Proteomes" id="UP000216308">
    <property type="component" value="Unassembled WGS sequence"/>
</dbReference>
<keyword evidence="1" id="KW-1133">Transmembrane helix</keyword>
<sequence length="269" mass="29170">MSDGRGGRSERPFRSDDRGVSDVVGYVLVFALVTATIASVFAVGITGLEERRDAERVENVERAFDVLDDNLRDVQRHGDPSRATELRLSGGELALSSTTNVTIEQVDASGTRVGNHTTRTVHAVTYTRGETTIGYDAGARFRTDGNTTLFRSTPRFVSLAGGTNRTVLPLVRTRPGDGPAAVDGDGTVQIATDAGEVKRFAFPEDAVAPHAIRLRIESPRADAWERYLAETDGFTVDPAETTGDVVVATIDRDEAVYLRVIVVDVSYRR</sequence>
<keyword evidence="3" id="KW-1185">Reference proteome</keyword>
<dbReference type="AlphaFoldDB" id="A0A256IPC0"/>
<feature type="transmembrane region" description="Helical" evidence="1">
    <location>
        <begin position="23"/>
        <end position="48"/>
    </location>
</feature>
<organism evidence="2 3">
    <name type="scientific">Halorubrum halodurans</name>
    <dbReference type="NCBI Taxonomy" id="1383851"/>
    <lineage>
        <taxon>Archaea</taxon>
        <taxon>Methanobacteriati</taxon>
        <taxon>Methanobacteriota</taxon>
        <taxon>Stenosarchaea group</taxon>
        <taxon>Halobacteria</taxon>
        <taxon>Halobacteriales</taxon>
        <taxon>Haloferacaceae</taxon>
        <taxon>Halorubrum</taxon>
    </lineage>
</organism>
<evidence type="ECO:0000256" key="1">
    <source>
        <dbReference type="SAM" id="Phobius"/>
    </source>
</evidence>
<keyword evidence="1" id="KW-0812">Transmembrane</keyword>